<dbReference type="OrthoDB" id="5022643at2"/>
<keyword evidence="2" id="KW-0067">ATP-binding</keyword>
<evidence type="ECO:0000313" key="2">
    <source>
        <dbReference type="EMBL" id="KMT60100.1"/>
    </source>
</evidence>
<dbReference type="PANTHER" id="PTHR30572">
    <property type="entry name" value="MEMBRANE COMPONENT OF TRANSPORTER-RELATED"/>
    <property type="match status" value="1"/>
</dbReference>
<dbReference type="PANTHER" id="PTHR30572:SF4">
    <property type="entry name" value="ABC TRANSPORTER PERMEASE YTRF"/>
    <property type="match status" value="1"/>
</dbReference>
<dbReference type="GO" id="GO:0022857">
    <property type="term" value="F:transmembrane transporter activity"/>
    <property type="evidence" value="ECO:0007669"/>
    <property type="project" value="TreeGrafter"/>
</dbReference>
<evidence type="ECO:0000256" key="1">
    <source>
        <dbReference type="SAM" id="Phobius"/>
    </source>
</evidence>
<keyword evidence="1" id="KW-0812">Transmembrane</keyword>
<dbReference type="RefSeq" id="WP_007472976.1">
    <property type="nucleotide sequence ID" value="NZ_KQ130613.1"/>
</dbReference>
<dbReference type="EMBL" id="AZHO01000011">
    <property type="protein sequence ID" value="KMT60100.1"/>
    <property type="molecule type" value="Genomic_DNA"/>
</dbReference>
<comment type="caution">
    <text evidence="2">The sequence shown here is derived from an EMBL/GenBank/DDBJ whole genome shotgun (WGS) entry which is preliminary data.</text>
</comment>
<dbReference type="GO" id="GO:0005524">
    <property type="term" value="F:ATP binding"/>
    <property type="evidence" value="ECO:0007669"/>
    <property type="project" value="UniProtKB-KW"/>
</dbReference>
<keyword evidence="1" id="KW-0472">Membrane</keyword>
<feature type="transmembrane region" description="Helical" evidence="1">
    <location>
        <begin position="313"/>
        <end position="334"/>
    </location>
</feature>
<keyword evidence="2" id="KW-0547">Nucleotide-binding</keyword>
<name>A0A0J8GBX4_9LIST</name>
<dbReference type="PATRIC" id="fig|1430899.3.peg.1058"/>
<reference evidence="2 3" key="1">
    <citation type="journal article" date="2015" name="Genome Biol. Evol.">
        <title>Comparative Genomics of Listeria Sensu Lato: Genus-Wide Differences in Evolutionary Dynamics and the Progressive Gain of Complex, Potentially Pathogenicity-Related Traits through Lateral Gene Transfer.</title>
        <authorList>
            <person name="Chiara M."/>
            <person name="Caruso M."/>
            <person name="D'Erchia A.M."/>
            <person name="Manzari C."/>
            <person name="Fraccalvieri R."/>
            <person name="Goffredo E."/>
            <person name="Latorre L."/>
            <person name="Miccolupo A."/>
            <person name="Padalino I."/>
            <person name="Santagada G."/>
            <person name="Chiocco D."/>
            <person name="Pesole G."/>
            <person name="Horner D.S."/>
            <person name="Parisi A."/>
        </authorList>
    </citation>
    <scope>NUCLEOTIDE SEQUENCE [LARGE SCALE GENOMIC DNA]</scope>
    <source>
        <strain evidence="2 3">1991</strain>
    </source>
</reference>
<accession>A0A0J8GBX4</accession>
<dbReference type="AlphaFoldDB" id="A0A0J8GBX4"/>
<feature type="transmembrane region" description="Helical" evidence="1">
    <location>
        <begin position="390"/>
        <end position="410"/>
    </location>
</feature>
<proteinExistence type="predicted"/>
<protein>
    <submittedName>
        <fullName evidence="2">ABC transporter ATP-binding protein</fullName>
    </submittedName>
</protein>
<dbReference type="GO" id="GO:0005886">
    <property type="term" value="C:plasma membrane"/>
    <property type="evidence" value="ECO:0007669"/>
    <property type="project" value="TreeGrafter"/>
</dbReference>
<keyword evidence="1" id="KW-1133">Transmembrane helix</keyword>
<keyword evidence="3" id="KW-1185">Reference proteome</keyword>
<evidence type="ECO:0000313" key="3">
    <source>
        <dbReference type="Proteomes" id="UP000052258"/>
    </source>
</evidence>
<dbReference type="Proteomes" id="UP000052258">
    <property type="component" value="Unassembled WGS sequence"/>
</dbReference>
<sequence>MNFYLQAIWNNLKVRKWLTVLIIIELICIILLMAALYNNYQFNKISQQSHIGEYQGNQVYQIADNLGNDKEEEFFSGKEGMQSLILFTNYMTDSKEVNFFNHVAQPIGVTNLRGDDFFINTTDGTINEPYVSENDGLEYDVVSSIQINQSAIELQKVNVQTGRNFEASDFIFSDEQKEFPILLGSEFKKYYKPGDILKIEYLFYPLNGKVVGFIEPNTFLAIGQEEELYLDKKIVLPMVNFKKVAENEEVCEFQRKQLLHAANGYMVTQMSHDSFVAYMKDVSQQTGFEDYSIIGANMHATNYLSDLIGKSQVYMLIAGITASVLAALSMYFVLVSKVKMSFKKFAIYLTSGFSNKDISRFMLLEGIFLFCVAYIMAILLAVLLHLFDPLLFLVLFIFGIFAIWIMMLFLNRKFAAFNPAVFLKEVERLR</sequence>
<gene>
    <name evidence="2" type="ORF">X560_1026</name>
</gene>
<feature type="transmembrane region" description="Helical" evidence="1">
    <location>
        <begin position="17"/>
        <end position="37"/>
    </location>
</feature>
<organism evidence="2 3">
    <name type="scientific">Listeria fleischmannii 1991</name>
    <dbReference type="NCBI Taxonomy" id="1430899"/>
    <lineage>
        <taxon>Bacteria</taxon>
        <taxon>Bacillati</taxon>
        <taxon>Bacillota</taxon>
        <taxon>Bacilli</taxon>
        <taxon>Bacillales</taxon>
        <taxon>Listeriaceae</taxon>
        <taxon>Listeria</taxon>
    </lineage>
</organism>
<feature type="transmembrane region" description="Helical" evidence="1">
    <location>
        <begin position="361"/>
        <end position="384"/>
    </location>
</feature>
<dbReference type="InterPro" id="IPR050250">
    <property type="entry name" value="Macrolide_Exporter_MacB"/>
</dbReference>